<protein>
    <submittedName>
        <fullName evidence="1">Uncharacterized protein</fullName>
    </submittedName>
</protein>
<name>A0A1E1W1X6_PECGO</name>
<feature type="non-terminal residue" evidence="1">
    <location>
        <position position="1"/>
    </location>
</feature>
<dbReference type="EMBL" id="GDQN01010059">
    <property type="protein sequence ID" value="JAT80995.1"/>
    <property type="molecule type" value="Transcribed_RNA"/>
</dbReference>
<gene>
    <name evidence="1" type="ORF">g.5355</name>
</gene>
<reference evidence="1" key="1">
    <citation type="submission" date="2015-09" db="EMBL/GenBank/DDBJ databases">
        <title>De novo assembly of Pectinophora gossypiella (Pink Bollworm) gut transcriptome.</title>
        <authorList>
            <person name="Tassone E.E."/>
        </authorList>
    </citation>
    <scope>NUCLEOTIDE SEQUENCE</scope>
</reference>
<dbReference type="AlphaFoldDB" id="A0A1E1W1X6"/>
<accession>A0A1E1W1X6</accession>
<evidence type="ECO:0000313" key="1">
    <source>
        <dbReference type="EMBL" id="JAT80995.1"/>
    </source>
</evidence>
<sequence>LLHNTQLPRSKMNSKIIICTLVALVCCEKVCSVYVYSSFWAPLFNPRILNYRVDSKFEPNAGKNDREEYEKKYGYRGQNLIADLGNGKGPSSAQNEDQSYGDVRFYYTYPGANENDRVY</sequence>
<proteinExistence type="predicted"/>
<organism evidence="1">
    <name type="scientific">Pectinophora gossypiella</name>
    <name type="common">Cotton pink bollworm</name>
    <name type="synonym">Depressaria gossypiella</name>
    <dbReference type="NCBI Taxonomy" id="13191"/>
    <lineage>
        <taxon>Eukaryota</taxon>
        <taxon>Metazoa</taxon>
        <taxon>Ecdysozoa</taxon>
        <taxon>Arthropoda</taxon>
        <taxon>Hexapoda</taxon>
        <taxon>Insecta</taxon>
        <taxon>Pterygota</taxon>
        <taxon>Neoptera</taxon>
        <taxon>Endopterygota</taxon>
        <taxon>Lepidoptera</taxon>
        <taxon>Glossata</taxon>
        <taxon>Ditrysia</taxon>
        <taxon>Gelechioidea</taxon>
        <taxon>Gelechiidae</taxon>
        <taxon>Apatetrinae</taxon>
        <taxon>Pectinophora</taxon>
    </lineage>
</organism>